<dbReference type="InterPro" id="IPR019787">
    <property type="entry name" value="Znf_PHD-finger"/>
</dbReference>
<dbReference type="SUPFAM" id="SSF51197">
    <property type="entry name" value="Clavaminate synthase-like"/>
    <property type="match status" value="1"/>
</dbReference>
<keyword evidence="7 13" id="KW-0863">Zinc-finger</keyword>
<dbReference type="PROSITE" id="PS51011">
    <property type="entry name" value="ARID"/>
    <property type="match status" value="1"/>
</dbReference>
<dbReference type="InterPro" id="IPR013083">
    <property type="entry name" value="Znf_RING/FYVE/PHD"/>
</dbReference>
<dbReference type="Pfam" id="PF02373">
    <property type="entry name" value="JmjC"/>
    <property type="match status" value="1"/>
</dbReference>
<organism evidence="19 20">
    <name type="scientific">Physocladia obscura</name>
    <dbReference type="NCBI Taxonomy" id="109957"/>
    <lineage>
        <taxon>Eukaryota</taxon>
        <taxon>Fungi</taxon>
        <taxon>Fungi incertae sedis</taxon>
        <taxon>Chytridiomycota</taxon>
        <taxon>Chytridiomycota incertae sedis</taxon>
        <taxon>Chytridiomycetes</taxon>
        <taxon>Chytridiales</taxon>
        <taxon>Chytriomycetaceae</taxon>
        <taxon>Physocladia</taxon>
    </lineage>
</organism>
<dbReference type="InterPro" id="IPR001606">
    <property type="entry name" value="ARID_dom"/>
</dbReference>
<evidence type="ECO:0000259" key="16">
    <source>
        <dbReference type="PROSITE" id="PS51011"/>
    </source>
</evidence>
<dbReference type="PANTHER" id="PTHR10694">
    <property type="entry name" value="LYSINE-SPECIFIC DEMETHYLASE"/>
    <property type="match status" value="1"/>
</dbReference>
<dbReference type="EMBL" id="JADGJH010001394">
    <property type="protein sequence ID" value="KAJ3114110.1"/>
    <property type="molecule type" value="Genomic_DNA"/>
</dbReference>
<reference evidence="19" key="1">
    <citation type="submission" date="2020-05" db="EMBL/GenBank/DDBJ databases">
        <title>Phylogenomic resolution of chytrid fungi.</title>
        <authorList>
            <person name="Stajich J.E."/>
            <person name="Amses K."/>
            <person name="Simmons R."/>
            <person name="Seto K."/>
            <person name="Myers J."/>
            <person name="Bonds A."/>
            <person name="Quandt C.A."/>
            <person name="Barry K."/>
            <person name="Liu P."/>
            <person name="Grigoriev I."/>
            <person name="Longcore J.E."/>
            <person name="James T.Y."/>
        </authorList>
    </citation>
    <scope>NUCLEOTIDE SEQUENCE</scope>
    <source>
        <strain evidence="19">JEL0513</strain>
    </source>
</reference>
<comment type="caution">
    <text evidence="19">The sequence shown here is derived from an EMBL/GenBank/DDBJ whole genome shotgun (WGS) entry which is preliminary data.</text>
</comment>
<dbReference type="GO" id="GO:0034647">
    <property type="term" value="F:histone H3K4me/H3K4me2/H3K4me3 demethylase activity"/>
    <property type="evidence" value="ECO:0007669"/>
    <property type="project" value="UniProtKB-EC"/>
</dbReference>
<dbReference type="InterPro" id="IPR048615">
    <property type="entry name" value="KDM5_C-hel"/>
</dbReference>
<feature type="compositionally biased region" description="Low complexity" evidence="14">
    <location>
        <begin position="34"/>
        <end position="48"/>
    </location>
</feature>
<evidence type="ECO:0000256" key="5">
    <source>
        <dbReference type="ARBA" id="ARBA00022723"/>
    </source>
</evidence>
<dbReference type="SMART" id="SM00558">
    <property type="entry name" value="JmjC"/>
    <property type="match status" value="1"/>
</dbReference>
<dbReference type="CDD" id="cd16100">
    <property type="entry name" value="ARID"/>
    <property type="match status" value="1"/>
</dbReference>
<keyword evidence="11" id="KW-0539">Nucleus</keyword>
<dbReference type="GO" id="GO:0006355">
    <property type="term" value="P:regulation of DNA-templated transcription"/>
    <property type="evidence" value="ECO:0007669"/>
    <property type="project" value="TreeGrafter"/>
</dbReference>
<dbReference type="InterPro" id="IPR011011">
    <property type="entry name" value="Znf_FYVE_PHD"/>
</dbReference>
<proteinExistence type="inferred from homology"/>
<dbReference type="PROSITE" id="PS51184">
    <property type="entry name" value="JMJC"/>
    <property type="match status" value="1"/>
</dbReference>
<sequence>MDISSTDPKTKWWPPSMSLATITTATIANPIETVPNTRTTTPATTRTPTPIPTLANSSRNRAWAVPTAPVFHPSEEEWAESPLKYIESIRAIGEEYGLVKIIPPASWSPGAVTHSDSLNLQEFKFETRIQKLNSIDGASRTTVIYLDQLELFHQQSGSPFVRVPLLENEPLDLWLLKKEVSRRGGFENVLANDEWSEIAKSLGANENTCRTTAKDTVRESYEKWIHPYEEFVRSNLNVSASSGNDTRDSVFSATMVPKPIGSGRIMMGNRMIKRIAESNEDGPPENQEITFPNCQVCEQGKAGGKLLKCDQCKIRVHAKCLNPPVMNIPTTEWYCALCLKTHGDDFGFQQQGSLQSLAEFQVVADTFKRTYFIEKRKAEGIALDKDGKVYIDEEEMEMEFWKLVEEDRFNDGVEVQYGADLHSSSHGSGFPVAEKDPQNPYSHNNWNLNNLPILPDSLFCNIRNDISGMMVPWLYVGMAFSAFCWHTEDHYTYSINYNHWGDTKTWYGIPASDAVKFEILMKKKVPELFDINPDLLFHLTTVMSPRLLQENMVKVCSLDQRAGEFVVTFPRSYHAGFNQGLNFAEAVNFALPNWLPYGLSCVDRYIRFHKQPVFSHEELVISTALKDSTVKTCLCVALACSTSNRVVCFRHAKQLYAHCECSPRINIIMRIRFSDAQLLDLAKRVSMIANAPIDWLKRYKSLMLEHHRPPLKEMQKLVMDAENISQSFKYTLEEGITLKAFVAVAEQWILSARKILSDGGILVKKGMGGTVSSRQSMRLSQINSSAFSRVSRGSSLGVLYLQPYVPESRTLECVEVLLKQADELPFDAPEISSVFELAKTGRDFQAEIIRALSNPRIDPVELDSLLDRLRDPKSEVRVIIPIAELLDEAARDFRWIEKALNVLENPNSWYDDFDVVIFEARTSTSHHDQGTYQHQMDGFNVLKKKRASYLIELRKKRSTGDRWKVDSVALFKQKAITEQEIIDLVSLKSQIPVVKETYEKLTHLSETVALAKFQLRKLVSSASLLEIPFNDTNCWDVKPSISAVTSMLEKLPKSLDLPIKLDETAILERELKNVEDWVMKGRRLFSRGSSPRTLLQLLQDVDLANKACADPSNKALYCCCRGYENGFMVECDVCHIWYHGTCLKLGKNVLKDLADFVCPICDPATEFHRAAGKRPTLDQLISFMDEGAGLSLVPDELKSLRALVESLNTWRSKISALTASAFSAANVKDLTRLRDQLRCLEGFPVEIDFRLASILQAKLAELVPPAVREVELFCLCRKPGTDEMIACDSCDEWYHFSCVGLTANQVDGIISYNCPPCERKNLISSKKAVKATLKIKRNV</sequence>
<evidence type="ECO:0000259" key="15">
    <source>
        <dbReference type="PROSITE" id="PS50016"/>
    </source>
</evidence>
<evidence type="ECO:0000256" key="11">
    <source>
        <dbReference type="ARBA" id="ARBA00023242"/>
    </source>
</evidence>
<dbReference type="SUPFAM" id="SSF46774">
    <property type="entry name" value="ARID-like"/>
    <property type="match status" value="1"/>
</dbReference>
<evidence type="ECO:0000256" key="7">
    <source>
        <dbReference type="ARBA" id="ARBA00022771"/>
    </source>
</evidence>
<dbReference type="Pfam" id="PF08429">
    <property type="entry name" value="PLU-1"/>
    <property type="match status" value="1"/>
</dbReference>
<dbReference type="PROSITE" id="PS01359">
    <property type="entry name" value="ZF_PHD_1"/>
    <property type="match status" value="2"/>
</dbReference>
<gene>
    <name evidence="19" type="ORF">HK100_001761</name>
</gene>
<dbReference type="EC" id="1.14.11.67" evidence="4"/>
<dbReference type="SMART" id="SM00545">
    <property type="entry name" value="JmjN"/>
    <property type="match status" value="1"/>
</dbReference>
<dbReference type="InterPro" id="IPR019786">
    <property type="entry name" value="Zinc_finger_PHD-type_CS"/>
</dbReference>
<dbReference type="Pfam" id="PF01388">
    <property type="entry name" value="ARID"/>
    <property type="match status" value="1"/>
</dbReference>
<accession>A0AAD5T2C7</accession>
<dbReference type="InterPro" id="IPR004198">
    <property type="entry name" value="Znf_C5HC2"/>
</dbReference>
<protein>
    <recommendedName>
        <fullName evidence="4">[histone H3]-trimethyl-L-lysine(4) demethylase</fullName>
        <ecNumber evidence="4">1.14.11.67</ecNumber>
    </recommendedName>
</protein>
<keyword evidence="10" id="KW-0408">Iron</keyword>
<dbReference type="SUPFAM" id="SSF57903">
    <property type="entry name" value="FYVE/PHD zinc finger"/>
    <property type="match status" value="3"/>
</dbReference>
<comment type="subcellular location">
    <subcellularLocation>
        <location evidence="2">Nucleus</location>
    </subcellularLocation>
</comment>
<dbReference type="Proteomes" id="UP001211907">
    <property type="component" value="Unassembled WGS sequence"/>
</dbReference>
<evidence type="ECO:0000256" key="14">
    <source>
        <dbReference type="SAM" id="MobiDB-lite"/>
    </source>
</evidence>
<dbReference type="GO" id="GO:0003677">
    <property type="term" value="F:DNA binding"/>
    <property type="evidence" value="ECO:0007669"/>
    <property type="project" value="InterPro"/>
</dbReference>
<dbReference type="Gene3D" id="2.60.120.650">
    <property type="entry name" value="Cupin"/>
    <property type="match status" value="1"/>
</dbReference>
<evidence type="ECO:0000256" key="12">
    <source>
        <dbReference type="ARBA" id="ARBA00048734"/>
    </source>
</evidence>
<dbReference type="PROSITE" id="PS50016">
    <property type="entry name" value="ZF_PHD_2"/>
    <property type="match status" value="2"/>
</dbReference>
<comment type="catalytic activity">
    <reaction evidence="12">
        <text>N(6),N(6),N(6)-trimethyl-L-lysyl(4)-[histone H3] + 3 2-oxoglutarate + 3 O2 = L-lysyl(4)-[histone H3] + 3 formaldehyde + 3 succinate + 3 CO2</text>
        <dbReference type="Rhea" id="RHEA:60208"/>
        <dbReference type="Rhea" id="RHEA-COMP:15537"/>
        <dbReference type="Rhea" id="RHEA-COMP:15547"/>
        <dbReference type="ChEBI" id="CHEBI:15379"/>
        <dbReference type="ChEBI" id="CHEBI:16526"/>
        <dbReference type="ChEBI" id="CHEBI:16810"/>
        <dbReference type="ChEBI" id="CHEBI:16842"/>
        <dbReference type="ChEBI" id="CHEBI:29969"/>
        <dbReference type="ChEBI" id="CHEBI:30031"/>
        <dbReference type="ChEBI" id="CHEBI:61961"/>
        <dbReference type="EC" id="1.14.11.67"/>
    </reaction>
</comment>
<dbReference type="Gene3D" id="3.30.40.10">
    <property type="entry name" value="Zinc/RING finger domain, C3HC4 (zinc finger)"/>
    <property type="match status" value="2"/>
</dbReference>
<evidence type="ECO:0000256" key="10">
    <source>
        <dbReference type="ARBA" id="ARBA00023004"/>
    </source>
</evidence>
<dbReference type="Pfam" id="PF21323">
    <property type="entry name" value="KDM5_C-hel"/>
    <property type="match status" value="1"/>
</dbReference>
<dbReference type="InterPro" id="IPR013637">
    <property type="entry name" value="Lys_sp_deMease-like_dom"/>
</dbReference>
<feature type="region of interest" description="Disordered" evidence="14">
    <location>
        <begin position="34"/>
        <end position="56"/>
    </location>
</feature>
<keyword evidence="5" id="KW-0479">Metal-binding</keyword>
<feature type="domain" description="JmjC" evidence="18">
    <location>
        <begin position="440"/>
        <end position="606"/>
    </location>
</feature>
<dbReference type="Pfam" id="PF02928">
    <property type="entry name" value="zf-C5HC2"/>
    <property type="match status" value="1"/>
</dbReference>
<evidence type="ECO:0000256" key="13">
    <source>
        <dbReference type="PROSITE-ProRule" id="PRU00146"/>
    </source>
</evidence>
<dbReference type="InterPro" id="IPR003349">
    <property type="entry name" value="JmjN"/>
</dbReference>
<feature type="non-terminal residue" evidence="19">
    <location>
        <position position="1"/>
    </location>
</feature>
<evidence type="ECO:0000256" key="3">
    <source>
        <dbReference type="ARBA" id="ARBA00006801"/>
    </source>
</evidence>
<dbReference type="Gene3D" id="1.10.150.60">
    <property type="entry name" value="ARID DNA-binding domain"/>
    <property type="match status" value="1"/>
</dbReference>
<evidence type="ECO:0000313" key="20">
    <source>
        <dbReference type="Proteomes" id="UP001211907"/>
    </source>
</evidence>
<dbReference type="PANTHER" id="PTHR10694:SF33">
    <property type="entry name" value="LYSINE-SPECIFIC DEMETHYLASE 5"/>
    <property type="match status" value="1"/>
</dbReference>
<feature type="domain" description="PHD-type" evidence="15">
    <location>
        <begin position="1271"/>
        <end position="1320"/>
    </location>
</feature>
<dbReference type="Pfam" id="PF00628">
    <property type="entry name" value="PHD"/>
    <property type="match status" value="3"/>
</dbReference>
<evidence type="ECO:0000256" key="1">
    <source>
        <dbReference type="ARBA" id="ARBA00001954"/>
    </source>
</evidence>
<comment type="similarity">
    <text evidence="3">Belongs to the JARID1 histone demethylase family.</text>
</comment>
<feature type="domain" description="JmjN" evidence="17">
    <location>
        <begin position="68"/>
        <end position="110"/>
    </location>
</feature>
<dbReference type="SMART" id="SM00249">
    <property type="entry name" value="PHD"/>
    <property type="match status" value="3"/>
</dbReference>
<dbReference type="GO" id="GO:0008270">
    <property type="term" value="F:zinc ion binding"/>
    <property type="evidence" value="ECO:0007669"/>
    <property type="project" value="UniProtKB-KW"/>
</dbReference>
<feature type="domain" description="PHD-type" evidence="15">
    <location>
        <begin position="291"/>
        <end position="341"/>
    </location>
</feature>
<dbReference type="GO" id="GO:0000785">
    <property type="term" value="C:chromatin"/>
    <property type="evidence" value="ECO:0007669"/>
    <property type="project" value="TreeGrafter"/>
</dbReference>
<keyword evidence="6" id="KW-0677">Repeat</keyword>
<keyword evidence="8" id="KW-0862">Zinc</keyword>
<evidence type="ECO:0000259" key="17">
    <source>
        <dbReference type="PROSITE" id="PS51183"/>
    </source>
</evidence>
<feature type="domain" description="ARID" evidence="16">
    <location>
        <begin position="139"/>
        <end position="233"/>
    </location>
</feature>
<dbReference type="InterPro" id="IPR036431">
    <property type="entry name" value="ARID_dom_sf"/>
</dbReference>
<name>A0AAD5T2C7_9FUNG</name>
<evidence type="ECO:0000256" key="8">
    <source>
        <dbReference type="ARBA" id="ARBA00022833"/>
    </source>
</evidence>
<dbReference type="GO" id="GO:0005634">
    <property type="term" value="C:nucleus"/>
    <property type="evidence" value="ECO:0007669"/>
    <property type="project" value="UniProtKB-SubCell"/>
</dbReference>
<dbReference type="Pfam" id="PF02375">
    <property type="entry name" value="JmjN"/>
    <property type="match status" value="1"/>
</dbReference>
<dbReference type="PROSITE" id="PS51183">
    <property type="entry name" value="JMJN"/>
    <property type="match status" value="1"/>
</dbReference>
<keyword evidence="9" id="KW-0560">Oxidoreductase</keyword>
<evidence type="ECO:0000256" key="2">
    <source>
        <dbReference type="ARBA" id="ARBA00004123"/>
    </source>
</evidence>
<evidence type="ECO:0000256" key="9">
    <source>
        <dbReference type="ARBA" id="ARBA00023002"/>
    </source>
</evidence>
<evidence type="ECO:0000256" key="6">
    <source>
        <dbReference type="ARBA" id="ARBA00022737"/>
    </source>
</evidence>
<dbReference type="SMART" id="SM01014">
    <property type="entry name" value="ARID"/>
    <property type="match status" value="1"/>
</dbReference>
<dbReference type="SMART" id="SM00501">
    <property type="entry name" value="BRIGHT"/>
    <property type="match status" value="1"/>
</dbReference>
<dbReference type="InterPro" id="IPR003347">
    <property type="entry name" value="JmjC_dom"/>
</dbReference>
<evidence type="ECO:0000313" key="19">
    <source>
        <dbReference type="EMBL" id="KAJ3114110.1"/>
    </source>
</evidence>
<dbReference type="CDD" id="cd15518">
    <property type="entry name" value="PHD_Ecm5p_Lid2p_like"/>
    <property type="match status" value="1"/>
</dbReference>
<keyword evidence="20" id="KW-1185">Reference proteome</keyword>
<evidence type="ECO:0000259" key="18">
    <source>
        <dbReference type="PROSITE" id="PS51184"/>
    </source>
</evidence>
<evidence type="ECO:0000256" key="4">
    <source>
        <dbReference type="ARBA" id="ARBA00012902"/>
    </source>
</evidence>
<dbReference type="InterPro" id="IPR001965">
    <property type="entry name" value="Znf_PHD"/>
</dbReference>
<comment type="cofactor">
    <cofactor evidence="1">
        <name>Fe(2+)</name>
        <dbReference type="ChEBI" id="CHEBI:29033"/>
    </cofactor>
</comment>